<dbReference type="Gene3D" id="3.40.720.10">
    <property type="entry name" value="Alkaline Phosphatase, subunit A"/>
    <property type="match status" value="1"/>
</dbReference>
<keyword evidence="2 3" id="KW-0378">Hydrolase</keyword>
<dbReference type="PANTHER" id="PTHR42693:SF53">
    <property type="entry name" value="ENDO-4-O-SULFATASE"/>
    <property type="match status" value="1"/>
</dbReference>
<name>A0A447PYI2_SALET</name>
<dbReference type="EC" id="3.1.6.1" evidence="3"/>
<evidence type="ECO:0000313" key="4">
    <source>
        <dbReference type="Proteomes" id="UP000277214"/>
    </source>
</evidence>
<reference evidence="3 4" key="1">
    <citation type="submission" date="2018-12" db="EMBL/GenBank/DDBJ databases">
        <authorList>
            <consortium name="Pathogen Informatics"/>
        </authorList>
    </citation>
    <scope>NUCLEOTIDE SEQUENCE [LARGE SCALE GENOMIC DNA]</scope>
    <source>
        <strain evidence="3 4">NCTC8272</strain>
    </source>
</reference>
<dbReference type="InterPro" id="IPR017850">
    <property type="entry name" value="Alkaline_phosphatase_core_sf"/>
</dbReference>
<evidence type="ECO:0000313" key="3">
    <source>
        <dbReference type="EMBL" id="VEA44147.1"/>
    </source>
</evidence>
<dbReference type="GO" id="GO:0004065">
    <property type="term" value="F:arylsulfatase activity"/>
    <property type="evidence" value="ECO:0007669"/>
    <property type="project" value="UniProtKB-EC"/>
</dbReference>
<sequence>MISGPGIIHNGAIDNATMAAYDVAPTLYEFAGIDVSKSLSERPTLPMIGVSFKRYLTGESLHAPRTQYGVELHNQAAWIDGEWKLRRLVTVFPQAGNAPWELFNLQRDPLETHNLAADYVDKVKIMSSAYEAFAKQTMVLYAKGKLIDYVGIDSKTGRYLAVDPQTLQPVPAPLAIPLDTKSDQ</sequence>
<dbReference type="InterPro" id="IPR050738">
    <property type="entry name" value="Sulfatase"/>
</dbReference>
<dbReference type="AlphaFoldDB" id="A0A447PYI2"/>
<protein>
    <submittedName>
        <fullName evidence="3">Arylsulfatase</fullName>
        <ecNumber evidence="3">3.1.6.1</ecNumber>
    </submittedName>
</protein>
<evidence type="ECO:0000256" key="1">
    <source>
        <dbReference type="ARBA" id="ARBA00008779"/>
    </source>
</evidence>
<dbReference type="SUPFAM" id="SSF53649">
    <property type="entry name" value="Alkaline phosphatase-like"/>
    <property type="match status" value="1"/>
</dbReference>
<dbReference type="PANTHER" id="PTHR42693">
    <property type="entry name" value="ARYLSULFATASE FAMILY MEMBER"/>
    <property type="match status" value="1"/>
</dbReference>
<comment type="similarity">
    <text evidence="1">Belongs to the sulfatase family.</text>
</comment>
<dbReference type="Proteomes" id="UP000277214">
    <property type="component" value="Chromosome 1"/>
</dbReference>
<gene>
    <name evidence="3" type="primary">atsA_3</name>
    <name evidence="3" type="ORF">NCTC8272_05325</name>
</gene>
<organism evidence="3 4">
    <name type="scientific">Salmonella enterica I</name>
    <dbReference type="NCBI Taxonomy" id="59201"/>
    <lineage>
        <taxon>Bacteria</taxon>
        <taxon>Pseudomonadati</taxon>
        <taxon>Pseudomonadota</taxon>
        <taxon>Gammaproteobacteria</taxon>
        <taxon>Enterobacterales</taxon>
        <taxon>Enterobacteriaceae</taxon>
        <taxon>Salmonella</taxon>
    </lineage>
</organism>
<proteinExistence type="inferred from homology"/>
<dbReference type="Gene3D" id="3.30.1120.10">
    <property type="match status" value="1"/>
</dbReference>
<dbReference type="FunFam" id="3.30.1120.10:FF:000009">
    <property type="entry name" value="Arylsulfatase"/>
    <property type="match status" value="1"/>
</dbReference>
<evidence type="ECO:0000256" key="2">
    <source>
        <dbReference type="ARBA" id="ARBA00022801"/>
    </source>
</evidence>
<dbReference type="EMBL" id="LR134149">
    <property type="protein sequence ID" value="VEA44147.1"/>
    <property type="molecule type" value="Genomic_DNA"/>
</dbReference>
<accession>A0A447PYI2</accession>